<gene>
    <name evidence="2" type="ORF">LVJ77_09665</name>
</gene>
<sequence>MPELPAKRRAKTPPPDAWRCAKHLPCHAWAHRLMINKTYHPDTPPQPRTKNQAFEQHRL</sequence>
<keyword evidence="3" id="KW-1185">Reference proteome</keyword>
<dbReference type="Proteomes" id="UP000831534">
    <property type="component" value="Chromosome"/>
</dbReference>
<feature type="region of interest" description="Disordered" evidence="1">
    <location>
        <begin position="37"/>
        <end position="59"/>
    </location>
</feature>
<name>A0A8T9MVU0_9NEIS</name>
<proteinExistence type="predicted"/>
<evidence type="ECO:0000256" key="1">
    <source>
        <dbReference type="SAM" id="MobiDB-lite"/>
    </source>
</evidence>
<dbReference type="EMBL" id="CP091521">
    <property type="protein sequence ID" value="UOP04528.1"/>
    <property type="molecule type" value="Genomic_DNA"/>
</dbReference>
<dbReference type="AlphaFoldDB" id="A0A8T9MVU0"/>
<evidence type="ECO:0000313" key="3">
    <source>
        <dbReference type="Proteomes" id="UP000831534"/>
    </source>
</evidence>
<evidence type="ECO:0000313" key="2">
    <source>
        <dbReference type="EMBL" id="UOP04528.1"/>
    </source>
</evidence>
<reference evidence="2" key="1">
    <citation type="submission" date="2021-12" db="EMBL/GenBank/DDBJ databases">
        <authorList>
            <person name="Veyrier F.J."/>
        </authorList>
    </citation>
    <scope>NUCLEOTIDE SEQUENCE</scope>
    <source>
        <strain evidence="2">17694</strain>
    </source>
</reference>
<accession>A0A8T9MVU0</accession>
<protein>
    <submittedName>
        <fullName evidence="2">Uncharacterized protein</fullName>
    </submittedName>
</protein>
<feature type="compositionally biased region" description="Polar residues" evidence="1">
    <location>
        <begin position="48"/>
        <end position="59"/>
    </location>
</feature>
<reference evidence="2" key="2">
    <citation type="journal article" date="2022" name="Res Sq">
        <title>Evolution of multicellular longitudinally dividing oral cavity symbionts (Neisseriaceae).</title>
        <authorList>
            <person name="Nyongesa S."/>
            <person name="Weber P."/>
            <person name="Bernet E."/>
            <person name="Pullido F."/>
            <person name="Nieckarz M."/>
            <person name="Delaby M."/>
            <person name="Nieves C."/>
            <person name="Viehboeck T."/>
            <person name="Krause N."/>
            <person name="Rivera-Millot A."/>
            <person name="Nakamura A."/>
            <person name="Vischer N."/>
            <person name="VanNieuwenhze M."/>
            <person name="Brun Y."/>
            <person name="Cava F."/>
            <person name="Bulgheresi S."/>
            <person name="Veyrier F."/>
        </authorList>
    </citation>
    <scope>NUCLEOTIDE SEQUENCE</scope>
    <source>
        <strain evidence="2">17694</strain>
    </source>
</reference>
<organism evidence="2 3">
    <name type="scientific">Conchiformibius kuhniae</name>
    <dbReference type="NCBI Taxonomy" id="211502"/>
    <lineage>
        <taxon>Bacteria</taxon>
        <taxon>Pseudomonadati</taxon>
        <taxon>Pseudomonadota</taxon>
        <taxon>Betaproteobacteria</taxon>
        <taxon>Neisseriales</taxon>
        <taxon>Neisseriaceae</taxon>
        <taxon>Conchiformibius</taxon>
    </lineage>
</organism>